<dbReference type="InterPro" id="IPR028945">
    <property type="entry name" value="Get1"/>
</dbReference>
<dbReference type="PANTHER" id="PTHR42650:SF1">
    <property type="entry name" value="GUIDED ENTRY OF TAIL-ANCHORED PROTEINS FACTOR 1"/>
    <property type="match status" value="1"/>
</dbReference>
<dbReference type="STRING" id="2018661.A0A2A2KHF6"/>
<dbReference type="InterPro" id="IPR029012">
    <property type="entry name" value="Helix_hairpin_bin_sf"/>
</dbReference>
<dbReference type="OrthoDB" id="69461at2759"/>
<dbReference type="GO" id="GO:0005789">
    <property type="term" value="C:endoplasmic reticulum membrane"/>
    <property type="evidence" value="ECO:0007669"/>
    <property type="project" value="UniProtKB-SubCell"/>
</dbReference>
<dbReference type="Proteomes" id="UP000218231">
    <property type="component" value="Unassembled WGS sequence"/>
</dbReference>
<evidence type="ECO:0000256" key="4">
    <source>
        <dbReference type="ARBA" id="ARBA00022692"/>
    </source>
</evidence>
<evidence type="ECO:0000256" key="5">
    <source>
        <dbReference type="ARBA" id="ARBA00022824"/>
    </source>
</evidence>
<dbReference type="AlphaFoldDB" id="A0A2A2KHF6"/>
<evidence type="ECO:0000256" key="6">
    <source>
        <dbReference type="ARBA" id="ARBA00022989"/>
    </source>
</evidence>
<evidence type="ECO:0000313" key="12">
    <source>
        <dbReference type="Proteomes" id="UP000218231"/>
    </source>
</evidence>
<dbReference type="GO" id="GO:0071816">
    <property type="term" value="P:tail-anchored membrane protein insertion into ER membrane"/>
    <property type="evidence" value="ECO:0007669"/>
    <property type="project" value="InterPro"/>
</dbReference>
<name>A0A2A2KHF6_9BILA</name>
<gene>
    <name evidence="11" type="ORF">WR25_18897</name>
</gene>
<comment type="caution">
    <text evidence="11">The sequence shown here is derived from an EMBL/GenBank/DDBJ whole genome shotgun (WGS) entry which is preliminary data.</text>
</comment>
<organism evidence="11 12">
    <name type="scientific">Diploscapter pachys</name>
    <dbReference type="NCBI Taxonomy" id="2018661"/>
    <lineage>
        <taxon>Eukaryota</taxon>
        <taxon>Metazoa</taxon>
        <taxon>Ecdysozoa</taxon>
        <taxon>Nematoda</taxon>
        <taxon>Chromadorea</taxon>
        <taxon>Rhabditida</taxon>
        <taxon>Rhabditina</taxon>
        <taxon>Rhabditomorpha</taxon>
        <taxon>Rhabditoidea</taxon>
        <taxon>Rhabditidae</taxon>
        <taxon>Diploscapter</taxon>
    </lineage>
</organism>
<feature type="transmembrane region" description="Helical" evidence="10">
    <location>
        <begin position="12"/>
        <end position="43"/>
    </location>
</feature>
<keyword evidence="4 10" id="KW-0812">Transmembrane</keyword>
<sequence length="198" mass="22682">MFYENESGNFDVYSTSFALCAVTATVIFIFFNQTLMFGISSLLKRRIKQNRSPRLLALIKEADELKQEQSKFSPTNDFAAYFKIDRKLNPIKEEIEQLKAQESKTGASLKADVIAKVLTQAVGFTLLHFSAPYQAFCISSTIFWPVNFMLRFPSYFYESQCRDESLTPVSLFAVIYSFFVVSMRLMPGKKDNSKLKMS</sequence>
<feature type="transmembrane region" description="Helical" evidence="10">
    <location>
        <begin position="166"/>
        <end position="186"/>
    </location>
</feature>
<comment type="subcellular location">
    <subcellularLocation>
        <location evidence="1">Endoplasmic reticulum membrane</location>
        <topology evidence="1">Multi-pass membrane protein</topology>
    </subcellularLocation>
</comment>
<comment type="similarity">
    <text evidence="2">Belongs to the WRB/GET1 family.</text>
</comment>
<dbReference type="Pfam" id="PF04420">
    <property type="entry name" value="CHD5"/>
    <property type="match status" value="1"/>
</dbReference>
<evidence type="ECO:0000256" key="8">
    <source>
        <dbReference type="ARBA" id="ARBA00032437"/>
    </source>
</evidence>
<dbReference type="EMBL" id="LIAE01008627">
    <property type="protein sequence ID" value="PAV73318.1"/>
    <property type="molecule type" value="Genomic_DNA"/>
</dbReference>
<keyword evidence="6 10" id="KW-1133">Transmembrane helix</keyword>
<evidence type="ECO:0000256" key="3">
    <source>
        <dbReference type="ARBA" id="ARBA00017951"/>
    </source>
</evidence>
<keyword evidence="12" id="KW-1185">Reference proteome</keyword>
<dbReference type="Gene3D" id="1.10.287.660">
    <property type="entry name" value="Helix hairpin bin"/>
    <property type="match status" value="1"/>
</dbReference>
<evidence type="ECO:0000313" key="11">
    <source>
        <dbReference type="EMBL" id="PAV73318.1"/>
    </source>
</evidence>
<evidence type="ECO:0000256" key="1">
    <source>
        <dbReference type="ARBA" id="ARBA00004477"/>
    </source>
</evidence>
<evidence type="ECO:0000256" key="9">
    <source>
        <dbReference type="ARBA" id="ARBA00033006"/>
    </source>
</evidence>
<protein>
    <recommendedName>
        <fullName evidence="3">Guided entry of tail-anchored proteins factor 1</fullName>
    </recommendedName>
    <alternativeName>
        <fullName evidence="8">Tail-anchored protein insertion receptor WRB</fullName>
    </alternativeName>
    <alternativeName>
        <fullName evidence="9">Tryptophan-rich basic protein</fullName>
    </alternativeName>
</protein>
<dbReference type="GO" id="GO:0043529">
    <property type="term" value="C:GET complex"/>
    <property type="evidence" value="ECO:0007669"/>
    <property type="project" value="TreeGrafter"/>
</dbReference>
<reference evidence="11 12" key="1">
    <citation type="journal article" date="2017" name="Curr. Biol.">
        <title>Genome architecture and evolution of a unichromosomal asexual nematode.</title>
        <authorList>
            <person name="Fradin H."/>
            <person name="Zegar C."/>
            <person name="Gutwein M."/>
            <person name="Lucas J."/>
            <person name="Kovtun M."/>
            <person name="Corcoran D."/>
            <person name="Baugh L.R."/>
            <person name="Kiontke K."/>
            <person name="Gunsalus K."/>
            <person name="Fitch D.H."/>
            <person name="Piano F."/>
        </authorList>
    </citation>
    <scope>NUCLEOTIDE SEQUENCE [LARGE SCALE GENOMIC DNA]</scope>
    <source>
        <strain evidence="11">PF1309</strain>
    </source>
</reference>
<evidence type="ECO:0000256" key="10">
    <source>
        <dbReference type="SAM" id="Phobius"/>
    </source>
</evidence>
<dbReference type="GO" id="GO:0043495">
    <property type="term" value="F:protein-membrane adaptor activity"/>
    <property type="evidence" value="ECO:0007669"/>
    <property type="project" value="TreeGrafter"/>
</dbReference>
<accession>A0A2A2KHF6</accession>
<keyword evidence="7 10" id="KW-0472">Membrane</keyword>
<feature type="transmembrane region" description="Helical" evidence="10">
    <location>
        <begin position="126"/>
        <end position="146"/>
    </location>
</feature>
<dbReference type="PANTHER" id="PTHR42650">
    <property type="entry name" value="TAIL-ANCHORED PROTEIN INSERTION RECEPTOR WRB"/>
    <property type="match status" value="1"/>
</dbReference>
<evidence type="ECO:0000256" key="7">
    <source>
        <dbReference type="ARBA" id="ARBA00023136"/>
    </source>
</evidence>
<proteinExistence type="inferred from homology"/>
<keyword evidence="5" id="KW-0256">Endoplasmic reticulum</keyword>
<evidence type="ECO:0000256" key="2">
    <source>
        <dbReference type="ARBA" id="ARBA00010799"/>
    </source>
</evidence>